<reference evidence="4 5" key="1">
    <citation type="submission" date="2024-01" db="EMBL/GenBank/DDBJ databases">
        <authorList>
            <person name="Allen C."/>
            <person name="Tagirdzhanova G."/>
        </authorList>
    </citation>
    <scope>NUCLEOTIDE SEQUENCE [LARGE SCALE GENOMIC DNA]</scope>
</reference>
<evidence type="ECO:0000256" key="3">
    <source>
        <dbReference type="ARBA" id="ARBA00023002"/>
    </source>
</evidence>
<dbReference type="SUPFAM" id="SSF51735">
    <property type="entry name" value="NAD(P)-binding Rossmann-fold domains"/>
    <property type="match status" value="1"/>
</dbReference>
<dbReference type="InterPro" id="IPR036291">
    <property type="entry name" value="NAD(P)-bd_dom_sf"/>
</dbReference>
<keyword evidence="2" id="KW-0521">NADP</keyword>
<organism evidence="4 5">
    <name type="scientific">Sporothrix curviconia</name>
    <dbReference type="NCBI Taxonomy" id="1260050"/>
    <lineage>
        <taxon>Eukaryota</taxon>
        <taxon>Fungi</taxon>
        <taxon>Dikarya</taxon>
        <taxon>Ascomycota</taxon>
        <taxon>Pezizomycotina</taxon>
        <taxon>Sordariomycetes</taxon>
        <taxon>Sordariomycetidae</taxon>
        <taxon>Ophiostomatales</taxon>
        <taxon>Ophiostomataceae</taxon>
        <taxon>Sporothrix</taxon>
    </lineage>
</organism>
<dbReference type="PRINTS" id="PR00081">
    <property type="entry name" value="GDHRDH"/>
</dbReference>
<proteinExistence type="inferred from homology"/>
<gene>
    <name evidence="4" type="ORF">SCUCBS95973_002315</name>
</gene>
<dbReference type="Proteomes" id="UP001642405">
    <property type="component" value="Unassembled WGS sequence"/>
</dbReference>
<dbReference type="Gene3D" id="3.40.50.720">
    <property type="entry name" value="NAD(P)-binding Rossmann-like Domain"/>
    <property type="match status" value="1"/>
</dbReference>
<evidence type="ECO:0000313" key="4">
    <source>
        <dbReference type="EMBL" id="CAK7214964.1"/>
    </source>
</evidence>
<protein>
    <recommendedName>
        <fullName evidence="6">NAD(P)-binding protein</fullName>
    </recommendedName>
</protein>
<dbReference type="Pfam" id="PF00106">
    <property type="entry name" value="adh_short"/>
    <property type="match status" value="1"/>
</dbReference>
<dbReference type="PANTHER" id="PTHR24320:SF282">
    <property type="entry name" value="WW DOMAIN-CONTAINING OXIDOREDUCTASE"/>
    <property type="match status" value="1"/>
</dbReference>
<sequence length="301" mass="31590">MAKFTAASLPSLRGKIYLVTGGNAGIGKATVTALASHGARVYMGARSVQKAEAAIKDIKAVASDADIRILQLDLNNLSSVVAAAKKFKASETELHGLINNAGVMGTEFSMTADGFESQFQVSAITPTQGAVRIVNVSSAGHNIFTLKEGVRLEDTSLKAEGSMTRYGQSKLANILHSKQLNQLYGTKRDVKAHPAEIWTASVHPGTVSTELLNKASGAGPHMVRQVATNVGSFLGLFVNEATGALSSLWAAASPDFQRKDSGGYAVPPGKIGTSSAKSNDMDLAARLWAWTEKALGDKGFL</sequence>
<evidence type="ECO:0000256" key="1">
    <source>
        <dbReference type="ARBA" id="ARBA00006484"/>
    </source>
</evidence>
<dbReference type="EMBL" id="CAWUHB010000009">
    <property type="protein sequence ID" value="CAK7214964.1"/>
    <property type="molecule type" value="Genomic_DNA"/>
</dbReference>
<accession>A0ABP0B6M6</accession>
<evidence type="ECO:0008006" key="6">
    <source>
        <dbReference type="Google" id="ProtNLM"/>
    </source>
</evidence>
<keyword evidence="5" id="KW-1185">Reference proteome</keyword>
<name>A0ABP0B6M6_9PEZI</name>
<comment type="similarity">
    <text evidence="1">Belongs to the short-chain dehydrogenases/reductases (SDR) family.</text>
</comment>
<evidence type="ECO:0000313" key="5">
    <source>
        <dbReference type="Proteomes" id="UP001642405"/>
    </source>
</evidence>
<keyword evidence="3" id="KW-0560">Oxidoreductase</keyword>
<comment type="caution">
    <text evidence="4">The sequence shown here is derived from an EMBL/GenBank/DDBJ whole genome shotgun (WGS) entry which is preliminary data.</text>
</comment>
<dbReference type="PANTHER" id="PTHR24320">
    <property type="entry name" value="RETINOL DEHYDROGENASE"/>
    <property type="match status" value="1"/>
</dbReference>
<evidence type="ECO:0000256" key="2">
    <source>
        <dbReference type="ARBA" id="ARBA00022857"/>
    </source>
</evidence>
<dbReference type="InterPro" id="IPR002347">
    <property type="entry name" value="SDR_fam"/>
</dbReference>